<keyword evidence="6" id="KW-0472">Membrane</keyword>
<dbReference type="GO" id="GO:0016491">
    <property type="term" value="F:oxidoreductase activity"/>
    <property type="evidence" value="ECO:0007669"/>
    <property type="project" value="UniProtKB-KW"/>
</dbReference>
<reference evidence="10" key="1">
    <citation type="journal article" date="2020" name="Stud. Mycol.">
        <title>101 Dothideomycetes genomes: a test case for predicting lifestyles and emergence of pathogens.</title>
        <authorList>
            <person name="Haridas S."/>
            <person name="Albert R."/>
            <person name="Binder M."/>
            <person name="Bloem J."/>
            <person name="Labutti K."/>
            <person name="Salamov A."/>
            <person name="Andreopoulos B."/>
            <person name="Baker S."/>
            <person name="Barry K."/>
            <person name="Bills G."/>
            <person name="Bluhm B."/>
            <person name="Cannon C."/>
            <person name="Castanera R."/>
            <person name="Culley D."/>
            <person name="Daum C."/>
            <person name="Ezra D."/>
            <person name="Gonzalez J."/>
            <person name="Henrissat B."/>
            <person name="Kuo A."/>
            <person name="Liang C."/>
            <person name="Lipzen A."/>
            <person name="Lutzoni F."/>
            <person name="Magnuson J."/>
            <person name="Mondo S."/>
            <person name="Nolan M."/>
            <person name="Ohm R."/>
            <person name="Pangilinan J."/>
            <person name="Park H.-J."/>
            <person name="Ramirez L."/>
            <person name="Alfaro M."/>
            <person name="Sun H."/>
            <person name="Tritt A."/>
            <person name="Yoshinaga Y."/>
            <person name="Zwiers L.-H."/>
            <person name="Turgeon B."/>
            <person name="Goodwin S."/>
            <person name="Spatafora J."/>
            <person name="Crous P."/>
            <person name="Grigoriev I."/>
        </authorList>
    </citation>
    <scope>NUCLEOTIDE SEQUENCE</scope>
    <source>
        <strain evidence="10">CBS 133067</strain>
    </source>
</reference>
<dbReference type="InterPro" id="IPR011707">
    <property type="entry name" value="Cu-oxidase-like_N"/>
</dbReference>
<organism evidence="10 11">
    <name type="scientific">Rhizodiscina lignyota</name>
    <dbReference type="NCBI Taxonomy" id="1504668"/>
    <lineage>
        <taxon>Eukaryota</taxon>
        <taxon>Fungi</taxon>
        <taxon>Dikarya</taxon>
        <taxon>Ascomycota</taxon>
        <taxon>Pezizomycotina</taxon>
        <taxon>Dothideomycetes</taxon>
        <taxon>Pleosporomycetidae</taxon>
        <taxon>Aulographales</taxon>
        <taxon>Rhizodiscinaceae</taxon>
        <taxon>Rhizodiscina</taxon>
    </lineage>
</organism>
<dbReference type="OrthoDB" id="2121828at2759"/>
<dbReference type="CDD" id="cd13854">
    <property type="entry name" value="CuRO_1_MaLCC_like"/>
    <property type="match status" value="1"/>
</dbReference>
<dbReference type="Proteomes" id="UP000799772">
    <property type="component" value="Unassembled WGS sequence"/>
</dbReference>
<dbReference type="PANTHER" id="PTHR11709">
    <property type="entry name" value="MULTI-COPPER OXIDASE"/>
    <property type="match status" value="1"/>
</dbReference>
<feature type="domain" description="Plastocyanin-like" evidence="8">
    <location>
        <begin position="496"/>
        <end position="621"/>
    </location>
</feature>
<keyword evidence="11" id="KW-1185">Reference proteome</keyword>
<feature type="region of interest" description="Disordered" evidence="5">
    <location>
        <begin position="1"/>
        <end position="55"/>
    </location>
</feature>
<evidence type="ECO:0000313" key="10">
    <source>
        <dbReference type="EMBL" id="KAF2093837.1"/>
    </source>
</evidence>
<evidence type="ECO:0000256" key="3">
    <source>
        <dbReference type="ARBA" id="ARBA00023002"/>
    </source>
</evidence>
<evidence type="ECO:0000259" key="7">
    <source>
        <dbReference type="Pfam" id="PF00394"/>
    </source>
</evidence>
<feature type="transmembrane region" description="Helical" evidence="6">
    <location>
        <begin position="72"/>
        <end position="93"/>
    </location>
</feature>
<keyword evidence="3" id="KW-0560">Oxidoreductase</keyword>
<protein>
    <recommendedName>
        <fullName evidence="12">Multicopper oxidase</fullName>
    </recommendedName>
</protein>
<evidence type="ECO:0000256" key="4">
    <source>
        <dbReference type="ARBA" id="ARBA00023008"/>
    </source>
</evidence>
<dbReference type="FunFam" id="2.60.40.420:FF:000021">
    <property type="entry name" value="Extracellular dihydrogeodin oxidase/laccase"/>
    <property type="match status" value="1"/>
</dbReference>
<gene>
    <name evidence="10" type="ORF">NA57DRAFT_68888</name>
</gene>
<feature type="domain" description="Plastocyanin-like" evidence="9">
    <location>
        <begin position="141"/>
        <end position="255"/>
    </location>
</feature>
<dbReference type="InterPro" id="IPR011706">
    <property type="entry name" value="Cu-oxidase_C"/>
</dbReference>
<evidence type="ECO:0000256" key="2">
    <source>
        <dbReference type="ARBA" id="ARBA00022723"/>
    </source>
</evidence>
<dbReference type="InterPro" id="IPR008972">
    <property type="entry name" value="Cupredoxin"/>
</dbReference>
<dbReference type="GO" id="GO:0005507">
    <property type="term" value="F:copper ion binding"/>
    <property type="evidence" value="ECO:0007669"/>
    <property type="project" value="InterPro"/>
</dbReference>
<evidence type="ECO:0000259" key="9">
    <source>
        <dbReference type="Pfam" id="PF07732"/>
    </source>
</evidence>
<keyword evidence="6" id="KW-0812">Transmembrane</keyword>
<dbReference type="Gene3D" id="2.60.40.420">
    <property type="entry name" value="Cupredoxins - blue copper proteins"/>
    <property type="match status" value="3"/>
</dbReference>
<keyword evidence="4" id="KW-0186">Copper</keyword>
<sequence length="662" mass="72115">MAQYPDYEGLQLHPEDDGLQVSPSDGPERVPLEEPGENGKEVARDDEKLAIGTDDQSPKSTKYFLGLRPQSFWITFIIILVVICAAIGAAVGATSRPRPASPTCTHGPGTRNCWSDGFDIDTDTYEKWPTTGKVVRYELEITQKTMQPDGLLADMLVVNGQYPGPTVYADWGDTLSITATNSLPENGTGLHWHGIRQFHTNQMDGVPGVTECPIVPGASRTYTFVATQHGTSWYHSHYSTQYGDGLAGPLVINGPSTADYDIDLGVLPVTDWIDGAPPGPIYTDPDHNQWALDRRPVASNFLINGSMLWWFNDTVGQYAVTTLTPGKKHLLRLVNTSAASWLHVSLDSHSFLVVSADFTPVKPFSTKSLSMAIGQRYNVVIEANQTTGSYWFRVGSGNGGWADVCDEANINENRTKSIFRYHGAQAGDPKSTPSILPIGCYDEMSLEPYVSANVPPSRPSTIAIAYVPPKVHNTSKVDSNEIPGLWTINKTAIKVDWAVPSLQQIASNDLRPFRNASLNTTSPNEWVYWHFTKTGPATDVAHSMHLHGHDMYILGSGTNFEQDAHKLNFTNPMRRDTAAIPGGDTGYLVVAFRADNPGIWLMNDQNLFLMAAGLGFLFVDNSSDIIGTLGDLGDLKADCKNWTASGPVYPGANAAVPLDSGL</sequence>
<dbReference type="SUPFAM" id="SSF49503">
    <property type="entry name" value="Cupredoxins"/>
    <property type="match status" value="3"/>
</dbReference>
<dbReference type="PANTHER" id="PTHR11709:SF71">
    <property type="entry name" value="OXIDOREDUCTASE TPCJ"/>
    <property type="match status" value="1"/>
</dbReference>
<comment type="similarity">
    <text evidence="1">Belongs to the multicopper oxidase family.</text>
</comment>
<evidence type="ECO:0000259" key="8">
    <source>
        <dbReference type="Pfam" id="PF07731"/>
    </source>
</evidence>
<dbReference type="InterPro" id="IPR001117">
    <property type="entry name" value="Cu-oxidase_2nd"/>
</dbReference>
<keyword evidence="6" id="KW-1133">Transmembrane helix</keyword>
<dbReference type="Pfam" id="PF00394">
    <property type="entry name" value="Cu-oxidase"/>
    <property type="match status" value="1"/>
</dbReference>
<dbReference type="Pfam" id="PF07731">
    <property type="entry name" value="Cu-oxidase_2"/>
    <property type="match status" value="1"/>
</dbReference>
<evidence type="ECO:0000256" key="6">
    <source>
        <dbReference type="SAM" id="Phobius"/>
    </source>
</evidence>
<evidence type="ECO:0008006" key="12">
    <source>
        <dbReference type="Google" id="ProtNLM"/>
    </source>
</evidence>
<feature type="domain" description="Plastocyanin-like" evidence="7">
    <location>
        <begin position="266"/>
        <end position="423"/>
    </location>
</feature>
<dbReference type="EMBL" id="ML978136">
    <property type="protein sequence ID" value="KAF2093837.1"/>
    <property type="molecule type" value="Genomic_DNA"/>
</dbReference>
<keyword evidence="2" id="KW-0479">Metal-binding</keyword>
<dbReference type="Pfam" id="PF07732">
    <property type="entry name" value="Cu-oxidase_3"/>
    <property type="match status" value="1"/>
</dbReference>
<feature type="compositionally biased region" description="Basic and acidic residues" evidence="5">
    <location>
        <begin position="26"/>
        <end position="49"/>
    </location>
</feature>
<evidence type="ECO:0000256" key="1">
    <source>
        <dbReference type="ARBA" id="ARBA00010609"/>
    </source>
</evidence>
<accession>A0A9P4M417</accession>
<proteinExistence type="inferred from homology"/>
<dbReference type="InterPro" id="IPR045087">
    <property type="entry name" value="Cu-oxidase_fam"/>
</dbReference>
<name>A0A9P4M417_9PEZI</name>
<evidence type="ECO:0000313" key="11">
    <source>
        <dbReference type="Proteomes" id="UP000799772"/>
    </source>
</evidence>
<comment type="caution">
    <text evidence="10">The sequence shown here is derived from an EMBL/GenBank/DDBJ whole genome shotgun (WGS) entry which is preliminary data.</text>
</comment>
<evidence type="ECO:0000256" key="5">
    <source>
        <dbReference type="SAM" id="MobiDB-lite"/>
    </source>
</evidence>
<dbReference type="AlphaFoldDB" id="A0A9P4M417"/>